<reference evidence="1 2" key="1">
    <citation type="submission" date="2018-06" db="EMBL/GenBank/DDBJ databases">
        <authorList>
            <consortium name="Pathogen Informatics"/>
            <person name="Doyle S."/>
        </authorList>
    </citation>
    <scope>NUCLEOTIDE SEQUENCE [LARGE SCALE GENOMIC DNA]</scope>
    <source>
        <strain evidence="1 2">NCTC11872</strain>
    </source>
</reference>
<dbReference type="SUPFAM" id="SSF52467">
    <property type="entry name" value="DHS-like NAD/FAD-binding domain"/>
    <property type="match status" value="1"/>
</dbReference>
<dbReference type="InterPro" id="IPR029035">
    <property type="entry name" value="DHS-like_NAD/FAD-binding_dom"/>
</dbReference>
<gene>
    <name evidence="1" type="ORF">NCTC11872_02270</name>
</gene>
<dbReference type="Gene3D" id="3.40.50.1220">
    <property type="entry name" value="TPP-binding domain"/>
    <property type="match status" value="1"/>
</dbReference>
<dbReference type="AlphaFoldDB" id="A0A2X1PQL8"/>
<organism evidence="1 2">
    <name type="scientific">Haemophilus influenzae</name>
    <dbReference type="NCBI Taxonomy" id="727"/>
    <lineage>
        <taxon>Bacteria</taxon>
        <taxon>Pseudomonadati</taxon>
        <taxon>Pseudomonadota</taxon>
        <taxon>Gammaproteobacteria</taxon>
        <taxon>Pasteurellales</taxon>
        <taxon>Pasteurellaceae</taxon>
        <taxon>Haemophilus</taxon>
    </lineage>
</organism>
<dbReference type="EMBL" id="UASK01000008">
    <property type="protein sequence ID" value="SPX42630.1"/>
    <property type="molecule type" value="Genomic_DNA"/>
</dbReference>
<protein>
    <submittedName>
        <fullName evidence="1">Deacetylase of acetyl-CoA synthetase, NAD-dependent</fullName>
    </submittedName>
</protein>
<accession>A0A2X1PQL8</accession>
<sequence>MFPKAEKLVKKADIVIVIGTSLQVYPANGLVNLTPYGSLIYLIDPNPNTGFVRKKVIAIKEKAGEGVPKVVAELLEKIKKL</sequence>
<proteinExistence type="predicted"/>
<name>A0A2X1PQL8_HAEIF</name>
<evidence type="ECO:0000313" key="1">
    <source>
        <dbReference type="EMBL" id="SPX42630.1"/>
    </source>
</evidence>
<evidence type="ECO:0000313" key="2">
    <source>
        <dbReference type="Proteomes" id="UP000249936"/>
    </source>
</evidence>
<dbReference type="Proteomes" id="UP000249936">
    <property type="component" value="Unassembled WGS sequence"/>
</dbReference>